<dbReference type="KEGG" id="ttf:THTE_2891"/>
<dbReference type="AlphaFoldDB" id="A0A286RHR2"/>
<accession>A0A286RHR2</accession>
<dbReference type="PANTHER" id="PTHR40036">
    <property type="entry name" value="MACROCIN O-METHYLTRANSFERASE"/>
    <property type="match status" value="1"/>
</dbReference>
<dbReference type="EMBL" id="CP018477">
    <property type="protein sequence ID" value="ASV75493.1"/>
    <property type="molecule type" value="Genomic_DNA"/>
</dbReference>
<proteinExistence type="predicted"/>
<reference evidence="1 2" key="1">
    <citation type="journal article" name="Front. Microbiol.">
        <title>Sugar Metabolism of the First Thermophilic Planctomycete Thermogutta terrifontis: Comparative Genomic and Transcriptomic Approaches.</title>
        <authorList>
            <person name="Elcheninov A.G."/>
            <person name="Menzel P."/>
            <person name="Gudbergsdottir S.R."/>
            <person name="Slesarev A.I."/>
            <person name="Kadnikov V.V."/>
            <person name="Krogh A."/>
            <person name="Bonch-Osmolovskaya E.A."/>
            <person name="Peng X."/>
            <person name="Kublanov I.V."/>
        </authorList>
    </citation>
    <scope>NUCLEOTIDE SEQUENCE [LARGE SCALE GENOMIC DNA]</scope>
    <source>
        <strain evidence="1 2">R1</strain>
    </source>
</reference>
<evidence type="ECO:0000313" key="2">
    <source>
        <dbReference type="Proteomes" id="UP000215086"/>
    </source>
</evidence>
<dbReference type="InterPro" id="IPR029063">
    <property type="entry name" value="SAM-dependent_MTases_sf"/>
</dbReference>
<dbReference type="InterPro" id="IPR008884">
    <property type="entry name" value="TylF_MeTrfase"/>
</dbReference>
<name>A0A286RHR2_9BACT</name>
<organism evidence="1 2">
    <name type="scientific">Thermogutta terrifontis</name>
    <dbReference type="NCBI Taxonomy" id="1331910"/>
    <lineage>
        <taxon>Bacteria</taxon>
        <taxon>Pseudomonadati</taxon>
        <taxon>Planctomycetota</taxon>
        <taxon>Planctomycetia</taxon>
        <taxon>Pirellulales</taxon>
        <taxon>Thermoguttaceae</taxon>
        <taxon>Thermogutta</taxon>
    </lineage>
</organism>
<keyword evidence="1" id="KW-0808">Transferase</keyword>
<protein>
    <submittedName>
        <fullName evidence="1">Methyltransferase</fullName>
    </submittedName>
</protein>
<dbReference type="Pfam" id="PF05711">
    <property type="entry name" value="TylF"/>
    <property type="match status" value="1"/>
</dbReference>
<gene>
    <name evidence="1" type="ORF">THTE_2891</name>
</gene>
<dbReference type="SUPFAM" id="SSF53335">
    <property type="entry name" value="S-adenosyl-L-methionine-dependent methyltransferases"/>
    <property type="match status" value="1"/>
</dbReference>
<dbReference type="OrthoDB" id="292666at2"/>
<evidence type="ECO:0000313" key="1">
    <source>
        <dbReference type="EMBL" id="ASV75493.1"/>
    </source>
</evidence>
<dbReference type="Proteomes" id="UP000215086">
    <property type="component" value="Chromosome"/>
</dbReference>
<dbReference type="GO" id="GO:0032259">
    <property type="term" value="P:methylation"/>
    <property type="evidence" value="ECO:0007669"/>
    <property type="project" value="UniProtKB-KW"/>
</dbReference>
<keyword evidence="1" id="KW-0489">Methyltransferase</keyword>
<dbReference type="Gene3D" id="3.40.50.150">
    <property type="entry name" value="Vaccinia Virus protein VP39"/>
    <property type="match status" value="1"/>
</dbReference>
<dbReference type="PANTHER" id="PTHR40036:SF1">
    <property type="entry name" value="MACROCIN O-METHYLTRANSFERASE"/>
    <property type="match status" value="1"/>
</dbReference>
<dbReference type="GO" id="GO:0008168">
    <property type="term" value="F:methyltransferase activity"/>
    <property type="evidence" value="ECO:0007669"/>
    <property type="project" value="UniProtKB-KW"/>
</dbReference>
<sequence length="253" mass="28129">MVKTSANWRQFAKGIIRSFGLEVRRIPRFSAGHTPVEDIHPYADYAPWLGDDEFLMVHEKIRNHTLVDRYRCWELWTLLAEVRSVAGILLEVGVWRGGTGVLLAYRALQLGIDSPIFLCDTFRGVVKASESDTFYKGGEHADASPEIVEQLAEKLGVTRIEILPGIFPDETGSLIPPGPIRFCHIDVDTHDSAAECFAWVWPRLSPGGVIVFDDYGFSLCAGVTRFVESLRGQPGRVVVHNLNGHAVVIKTGM</sequence>
<dbReference type="RefSeq" id="WP_095415537.1">
    <property type="nucleotide sequence ID" value="NZ_CP018477.1"/>
</dbReference>
<keyword evidence="2" id="KW-1185">Reference proteome</keyword>